<dbReference type="AlphaFoldDB" id="A0A227IMR8"/>
<dbReference type="InterPro" id="IPR008928">
    <property type="entry name" value="6-hairpin_glycosidase_sf"/>
</dbReference>
<proteinExistence type="predicted"/>
<dbReference type="EMBL" id="NIXT01005182">
    <property type="protein sequence ID" value="OXE23487.1"/>
    <property type="molecule type" value="Genomic_DNA"/>
</dbReference>
<evidence type="ECO:0000313" key="1">
    <source>
        <dbReference type="EMBL" id="OXE23487.1"/>
    </source>
</evidence>
<comment type="caution">
    <text evidence="1">The sequence shown here is derived from an EMBL/GenBank/DDBJ whole genome shotgun (WGS) entry which is preliminary data.</text>
</comment>
<organism evidence="1 2">
    <name type="scientific">Vibrio parahaemolyticus</name>
    <dbReference type="NCBI Taxonomy" id="670"/>
    <lineage>
        <taxon>Bacteria</taxon>
        <taxon>Pseudomonadati</taxon>
        <taxon>Pseudomonadota</taxon>
        <taxon>Gammaproteobacteria</taxon>
        <taxon>Vibrionales</taxon>
        <taxon>Vibrionaceae</taxon>
        <taxon>Vibrio</taxon>
    </lineage>
</organism>
<protein>
    <submittedName>
        <fullName evidence="1">Uncharacterized protein</fullName>
    </submittedName>
</protein>
<feature type="non-terminal residue" evidence="1">
    <location>
        <position position="1"/>
    </location>
</feature>
<sequence>QRCGGVFDQQDRQVPVLNANQTVDVHGGWYDASGDVSKYLSHLSYANYLNPQQTPMVVWNILKGLSLLEGSEDIAAFTRT</sequence>
<dbReference type="GO" id="GO:0005975">
    <property type="term" value="P:carbohydrate metabolic process"/>
    <property type="evidence" value="ECO:0007669"/>
    <property type="project" value="InterPro"/>
</dbReference>
<evidence type="ECO:0000313" key="2">
    <source>
        <dbReference type="Proteomes" id="UP000214596"/>
    </source>
</evidence>
<dbReference type="SUPFAM" id="SSF48208">
    <property type="entry name" value="Six-hairpin glycosidases"/>
    <property type="match status" value="1"/>
</dbReference>
<dbReference type="InterPro" id="IPR012341">
    <property type="entry name" value="6hp_glycosidase-like_sf"/>
</dbReference>
<name>A0A227IMR8_VIBPH</name>
<accession>A0A227IMR8</accession>
<reference evidence="1 2" key="1">
    <citation type="journal article" date="2017" name="Appl. Environ. Microbiol.">
        <title>Parallel evolution of two clades of a major Atlantic endemic Vibrio parahaemolyticus pathogen lineage by independent acquisition of related pathogenicity islands.</title>
        <authorList>
            <person name="Xu F."/>
            <person name="Gonzalez-Escalona N."/>
            <person name="Drees K.P."/>
            <person name="Sebra R.P."/>
            <person name="Cooper V.S."/>
            <person name="Jones S.H."/>
            <person name="Whistler C.A."/>
        </authorList>
    </citation>
    <scope>NUCLEOTIDE SEQUENCE [LARGE SCALE GENOMIC DNA]</scope>
    <source>
        <strain evidence="1 2">MAVP-3</strain>
    </source>
</reference>
<feature type="non-terminal residue" evidence="1">
    <location>
        <position position="80"/>
    </location>
</feature>
<dbReference type="Proteomes" id="UP000214596">
    <property type="component" value="Unassembled WGS sequence"/>
</dbReference>
<dbReference type="Gene3D" id="1.50.10.10">
    <property type="match status" value="1"/>
</dbReference>
<gene>
    <name evidence="1" type="ORF">CA163_37715</name>
</gene>